<dbReference type="RefSeq" id="WP_191187065.1">
    <property type="nucleotide sequence ID" value="NZ_JACWMY010000001.1"/>
</dbReference>
<comment type="caution">
    <text evidence="1">The sequence shown here is derived from an EMBL/GenBank/DDBJ whole genome shotgun (WGS) entry which is preliminary data.</text>
</comment>
<dbReference type="EMBL" id="JACWMY010000001">
    <property type="protein sequence ID" value="MBD1362379.1"/>
    <property type="molecule type" value="Genomic_DNA"/>
</dbReference>
<keyword evidence="2" id="KW-1185">Reference proteome</keyword>
<accession>A0ABR7WJ73</accession>
<organism evidence="1 2">
    <name type="scientific">Mucilaginibacter pankratovii</name>
    <dbReference type="NCBI Taxonomy" id="2772110"/>
    <lineage>
        <taxon>Bacteria</taxon>
        <taxon>Pseudomonadati</taxon>
        <taxon>Bacteroidota</taxon>
        <taxon>Sphingobacteriia</taxon>
        <taxon>Sphingobacteriales</taxon>
        <taxon>Sphingobacteriaceae</taxon>
        <taxon>Mucilaginibacter</taxon>
    </lineage>
</organism>
<gene>
    <name evidence="1" type="ORF">IDJ77_01035</name>
</gene>
<sequence length="379" mass="41923">MKFLKPIIACTALMIGLTVGSCKKETYPSRDRSGIVEPPPIPPVVEPVDPTLVVFDNADAPEGWQTVGDPKIEKLSPKEGTGYLKNAITNGNDFMQFIKKLPAPLDTKLTAGNGQFSFWWYISDVSLLKDDGQIEITSGGDADKEEYGWSVGKLLPTLANGWNLINLNFRDADLSGVPNPAAVNYFRIFFFTKNKDHADLVTGVDDLKFRAIPPPPPVVFDAVDVKDGWETVGEVKIEPLSPKEGTGYLKNTIPNGGDFMQFIKQLPAPLNTTFTAANGRFHFWLYISDVSYLKKDGSIEITSSGKSDDHEDAWDVTPLLDGLKNGWNEINLDLDKTIKTSDGGVDLTKVDHFRMFFFTNTKDHPDITVGIDDLKFISK</sequence>
<reference evidence="1 2" key="1">
    <citation type="submission" date="2020-09" db="EMBL/GenBank/DDBJ databases">
        <title>Novel species of Mucilaginibacter isolated from a glacier on the Tibetan Plateau.</title>
        <authorList>
            <person name="Liu Q."/>
            <person name="Xin Y.-H."/>
        </authorList>
    </citation>
    <scope>NUCLEOTIDE SEQUENCE [LARGE SCALE GENOMIC DNA]</scope>
    <source>
        <strain evidence="1 2">ZT4R22</strain>
    </source>
</reference>
<name>A0ABR7WJ73_9SPHI</name>
<proteinExistence type="predicted"/>
<dbReference type="PROSITE" id="PS51257">
    <property type="entry name" value="PROKAR_LIPOPROTEIN"/>
    <property type="match status" value="1"/>
</dbReference>
<protein>
    <submittedName>
        <fullName evidence="1">Uncharacterized protein</fullName>
    </submittedName>
</protein>
<evidence type="ECO:0000313" key="2">
    <source>
        <dbReference type="Proteomes" id="UP000606600"/>
    </source>
</evidence>
<evidence type="ECO:0000313" key="1">
    <source>
        <dbReference type="EMBL" id="MBD1362379.1"/>
    </source>
</evidence>
<dbReference type="Proteomes" id="UP000606600">
    <property type="component" value="Unassembled WGS sequence"/>
</dbReference>